<reference evidence="1 2" key="1">
    <citation type="submission" date="2017-06" db="EMBL/GenBank/DDBJ databases">
        <authorList>
            <person name="Varghese N."/>
            <person name="Submissions S."/>
        </authorList>
    </citation>
    <scope>NUCLEOTIDE SEQUENCE [LARGE SCALE GENOMIC DNA]</scope>
    <source>
        <strain evidence="1 2">DSM 26989</strain>
    </source>
</reference>
<organism evidence="1 2">
    <name type="scientific">Prevotella jejuni</name>
    <dbReference type="NCBI Taxonomy" id="1177574"/>
    <lineage>
        <taxon>Bacteria</taxon>
        <taxon>Pseudomonadati</taxon>
        <taxon>Bacteroidota</taxon>
        <taxon>Bacteroidia</taxon>
        <taxon>Bacteroidales</taxon>
        <taxon>Prevotellaceae</taxon>
        <taxon>Prevotella</taxon>
    </lineage>
</organism>
<sequence>MLLLLFNFNSSYSQVDLDSIKIKPINKVYSISDTISLSLYNKSSEKIYMLISLEKKRGREWKLYLSDIFQKDSIFMVKNILYLNSLEKRNEYWKIKNNMYHKKNKNLYRFLFHIGTSPDRLSLVRYSTVFYVGNAPKREL</sequence>
<protein>
    <submittedName>
        <fullName evidence="1">Uncharacterized protein</fullName>
    </submittedName>
</protein>
<evidence type="ECO:0000313" key="1">
    <source>
        <dbReference type="EMBL" id="SNS20693.1"/>
    </source>
</evidence>
<comment type="caution">
    <text evidence="1">The sequence shown here is derived from an EMBL/GenBank/DDBJ whole genome shotgun (WGS) entry which is preliminary data.</text>
</comment>
<dbReference type="AlphaFoldDB" id="A0AA94S1E1"/>
<proteinExistence type="predicted"/>
<evidence type="ECO:0000313" key="2">
    <source>
        <dbReference type="Proteomes" id="UP000198427"/>
    </source>
</evidence>
<gene>
    <name evidence="1" type="ORF">SAMN06265364_1732</name>
</gene>
<dbReference type="EMBL" id="FZNZ01000073">
    <property type="protein sequence ID" value="SNS20693.1"/>
    <property type="molecule type" value="Genomic_DNA"/>
</dbReference>
<accession>A0AA94S1E1</accession>
<dbReference type="Proteomes" id="UP000198427">
    <property type="component" value="Unassembled WGS sequence"/>
</dbReference>
<name>A0AA94S1E1_9BACT</name>
<keyword evidence="2" id="KW-1185">Reference proteome</keyword>